<keyword evidence="2" id="KW-0812">Transmembrane</keyword>
<sequence length="300" mass="34037">MDFKRIELIFLLTFLSLNIFLLYSYFGKATTLTYESAETSTVVPFDEMKKDGIKFDAKQFSDEKLLVPYVKAKNDNLLKQKVDQLPKDTTISMEDKHTIYRPLTEPLELFPVGEKFNSKDIKKYAEKIDAFIAKEHIFFGESYNFFKYSATQNAIIYTQKAEGFRILDGTGRITFHMDGGKIISYIQTYAGKIEVTGKSRPLISEKNAIESLYQNNEIPADSVINGRPKLGYYRTLWLPKDNLSIYGPVWYVSLKIGNEEKIKLVSGVDGTIIKHTSSTTNDSDSSSDGAATEEELAPLE</sequence>
<name>A0AAW9K238_CARML</name>
<evidence type="ECO:0000259" key="3">
    <source>
        <dbReference type="Pfam" id="PF09648"/>
    </source>
</evidence>
<dbReference type="Pfam" id="PF09648">
    <property type="entry name" value="YycI"/>
    <property type="match status" value="1"/>
</dbReference>
<dbReference type="EMBL" id="JAVBVO010000004">
    <property type="protein sequence ID" value="MDZ5759836.1"/>
    <property type="molecule type" value="Genomic_DNA"/>
</dbReference>
<feature type="compositionally biased region" description="Low complexity" evidence="1">
    <location>
        <begin position="276"/>
        <end position="288"/>
    </location>
</feature>
<feature type="domain" description="Regulatory protein YycH-like" evidence="3">
    <location>
        <begin position="47"/>
        <end position="264"/>
    </location>
</feature>
<feature type="region of interest" description="Disordered" evidence="1">
    <location>
        <begin position="275"/>
        <end position="300"/>
    </location>
</feature>
<gene>
    <name evidence="4" type="primary">yycI</name>
    <name evidence="4" type="ORF">RAK27_14335</name>
</gene>
<feature type="transmembrane region" description="Helical" evidence="2">
    <location>
        <begin position="7"/>
        <end position="26"/>
    </location>
</feature>
<accession>A0AAW9K238</accession>
<dbReference type="AlphaFoldDB" id="A0AAW9K238"/>
<dbReference type="GeneID" id="83604500"/>
<evidence type="ECO:0000313" key="4">
    <source>
        <dbReference type="EMBL" id="MDZ5759836.1"/>
    </source>
</evidence>
<evidence type="ECO:0000313" key="5">
    <source>
        <dbReference type="Proteomes" id="UP001290462"/>
    </source>
</evidence>
<dbReference type="Proteomes" id="UP001290462">
    <property type="component" value="Unassembled WGS sequence"/>
</dbReference>
<dbReference type="InterPro" id="IPR018604">
    <property type="entry name" value="YycI-like"/>
</dbReference>
<keyword evidence="2" id="KW-1133">Transmembrane helix</keyword>
<organism evidence="4 5">
    <name type="scientific">Carnobacterium maltaromaticum</name>
    <name type="common">Carnobacterium piscicola</name>
    <dbReference type="NCBI Taxonomy" id="2751"/>
    <lineage>
        <taxon>Bacteria</taxon>
        <taxon>Bacillati</taxon>
        <taxon>Bacillota</taxon>
        <taxon>Bacilli</taxon>
        <taxon>Lactobacillales</taxon>
        <taxon>Carnobacteriaceae</taxon>
        <taxon>Carnobacterium</taxon>
    </lineage>
</organism>
<proteinExistence type="predicted"/>
<protein>
    <submittedName>
        <fullName evidence="4">Two-component system regulatory protein YycI</fullName>
    </submittedName>
</protein>
<dbReference type="GO" id="GO:0016020">
    <property type="term" value="C:membrane"/>
    <property type="evidence" value="ECO:0007669"/>
    <property type="project" value="InterPro"/>
</dbReference>
<dbReference type="Gene3D" id="2.40.128.690">
    <property type="entry name" value="YycH protein, domain 3-like"/>
    <property type="match status" value="1"/>
</dbReference>
<evidence type="ECO:0000256" key="1">
    <source>
        <dbReference type="SAM" id="MobiDB-lite"/>
    </source>
</evidence>
<comment type="caution">
    <text evidence="4">The sequence shown here is derived from an EMBL/GenBank/DDBJ whole genome shotgun (WGS) entry which is preliminary data.</text>
</comment>
<keyword evidence="2" id="KW-0472">Membrane</keyword>
<reference evidence="4" key="1">
    <citation type="submission" date="2023-08" db="EMBL/GenBank/DDBJ databases">
        <title>Genomic characterization of piscicolin 126 produced by Carnobacterium maltaromaticum CM22 strain isolated from salmon (Salmo salar).</title>
        <authorList>
            <person name="Gonzalez-Gragera E."/>
            <person name="Garcia-Lopez J.D."/>
            <person name="Teso-Perez C."/>
            <person name="Gimenez-Hernandez I."/>
            <person name="Peralta-Sanchez J.M."/>
            <person name="Valdivia E."/>
            <person name="Montalban-Lopez M."/>
            <person name="Martin-Platero A.M."/>
            <person name="Banos A."/>
            <person name="Martinez-Bueno M."/>
        </authorList>
    </citation>
    <scope>NUCLEOTIDE SEQUENCE</scope>
    <source>
        <strain evidence="4">CM22</strain>
    </source>
</reference>
<evidence type="ECO:0000256" key="2">
    <source>
        <dbReference type="SAM" id="Phobius"/>
    </source>
</evidence>
<feature type="compositionally biased region" description="Acidic residues" evidence="1">
    <location>
        <begin position="291"/>
        <end position="300"/>
    </location>
</feature>
<dbReference type="RefSeq" id="WP_015075132.1">
    <property type="nucleotide sequence ID" value="NZ_BJOJ01000048.1"/>
</dbReference>